<comment type="caution">
    <text evidence="2">The sequence shown here is derived from an EMBL/GenBank/DDBJ whole genome shotgun (WGS) entry which is preliminary data.</text>
</comment>
<dbReference type="AlphaFoldDB" id="A0A0V8GIH1"/>
<feature type="transmembrane region" description="Helical" evidence="1">
    <location>
        <begin position="63"/>
        <end position="87"/>
    </location>
</feature>
<reference evidence="4 7" key="3">
    <citation type="submission" date="2023-12" db="EMBL/GenBank/DDBJ databases">
        <authorList>
            <person name="Easwaran N."/>
            <person name="Lazarus H.P.S."/>
        </authorList>
    </citation>
    <scope>NUCLEOTIDE SEQUENCE [LARGE SCALE GENOMIC DNA]</scope>
    <source>
        <strain evidence="4 7">VIT-2023</strain>
    </source>
</reference>
<feature type="transmembrane region" description="Helical" evidence="1">
    <location>
        <begin position="107"/>
        <end position="127"/>
    </location>
</feature>
<evidence type="ECO:0000313" key="3">
    <source>
        <dbReference type="EMBL" id="KTR27511.1"/>
    </source>
</evidence>
<keyword evidence="1" id="KW-0812">Transmembrane</keyword>
<gene>
    <name evidence="2" type="ORF">AS033_01470</name>
    <name evidence="3" type="ORF">RSA11_05880</name>
    <name evidence="4" type="ORF">SZL87_05795</name>
</gene>
<feature type="transmembrane region" description="Helical" evidence="1">
    <location>
        <begin position="35"/>
        <end position="56"/>
    </location>
</feature>
<reference evidence="3 6" key="2">
    <citation type="journal article" date="2016" name="Front. Microbiol.">
        <title>Genomic Resource of Rice Seed Associated Bacteria.</title>
        <authorList>
            <person name="Midha S."/>
            <person name="Bansal K."/>
            <person name="Sharma S."/>
            <person name="Kumar N."/>
            <person name="Patil P.P."/>
            <person name="Chaudhry V."/>
            <person name="Patil P.B."/>
        </authorList>
    </citation>
    <scope>NUCLEOTIDE SEQUENCE [LARGE SCALE GENOMIC DNA]</scope>
    <source>
        <strain evidence="3 6">RSA11</strain>
    </source>
</reference>
<dbReference type="Proteomes" id="UP000072605">
    <property type="component" value="Unassembled WGS sequence"/>
</dbReference>
<dbReference type="Proteomes" id="UP001387110">
    <property type="component" value="Unassembled WGS sequence"/>
</dbReference>
<dbReference type="Proteomes" id="UP000053797">
    <property type="component" value="Unassembled WGS sequence"/>
</dbReference>
<dbReference type="OrthoDB" id="2352953at2"/>
<dbReference type="GeneID" id="90837869"/>
<evidence type="ECO:0000256" key="1">
    <source>
        <dbReference type="SAM" id="Phobius"/>
    </source>
</evidence>
<protein>
    <submittedName>
        <fullName evidence="2">Uncharacterized protein</fullName>
    </submittedName>
</protein>
<accession>A0A0V8GIH1</accession>
<organism evidence="2 5">
    <name type="scientific">Exiguobacterium indicum</name>
    <dbReference type="NCBI Taxonomy" id="296995"/>
    <lineage>
        <taxon>Bacteria</taxon>
        <taxon>Bacillati</taxon>
        <taxon>Bacillota</taxon>
        <taxon>Bacilli</taxon>
        <taxon>Bacillales</taxon>
        <taxon>Bacillales Family XII. Incertae Sedis</taxon>
        <taxon>Exiguobacterium</taxon>
    </lineage>
</organism>
<dbReference type="RefSeq" id="WP_035396170.1">
    <property type="nucleotide sequence ID" value="NZ_FMYN01000001.1"/>
</dbReference>
<name>A0A0V8GIH1_9BACL</name>
<keyword evidence="1" id="KW-1133">Transmembrane helix</keyword>
<proteinExistence type="predicted"/>
<evidence type="ECO:0000313" key="7">
    <source>
        <dbReference type="Proteomes" id="UP001387110"/>
    </source>
</evidence>
<dbReference type="EMBL" id="JBAWKY010000001">
    <property type="protein sequence ID" value="MEI4461940.1"/>
    <property type="molecule type" value="Genomic_DNA"/>
</dbReference>
<dbReference type="EMBL" id="LNQL01000001">
    <property type="protein sequence ID" value="KSU50069.1"/>
    <property type="molecule type" value="Genomic_DNA"/>
</dbReference>
<evidence type="ECO:0000313" key="4">
    <source>
        <dbReference type="EMBL" id="MEI4461940.1"/>
    </source>
</evidence>
<keyword evidence="7" id="KW-1185">Reference proteome</keyword>
<evidence type="ECO:0000313" key="6">
    <source>
        <dbReference type="Proteomes" id="UP000072605"/>
    </source>
</evidence>
<sequence length="145" mass="16364">MRSRFWAAILFTAAAMVSSLVMFTKFPQASATWELVLAYGGMTFVASLFCWSFVAVRRQSSRLYGSWVGVFIAGLTVLLVCIARFVLRGDMMMIFKWQAMLGSLTLNFGYVGWVLVIANAIIGFIIGRTRIKNPRLRQMSQNNTR</sequence>
<keyword evidence="1" id="KW-0472">Membrane</keyword>
<reference evidence="2 5" key="1">
    <citation type="journal article" date="2015" name="Int. J. Syst. Evol. Microbiol.">
        <title>Exiguobacterium enclense sp. nov., isolated from sediment.</title>
        <authorList>
            <person name="Dastager S.G."/>
            <person name="Mawlankar R."/>
            <person name="Sonalkar V.V."/>
            <person name="Thorat M.N."/>
            <person name="Mual P."/>
            <person name="Verma A."/>
            <person name="Krishnamurthi S."/>
            <person name="Tang S.K."/>
            <person name="Li W.J."/>
        </authorList>
    </citation>
    <scope>NUCLEOTIDE SEQUENCE [LARGE SCALE GENOMIC DNA]</scope>
    <source>
        <strain evidence="2 5">NIO-1109</strain>
    </source>
</reference>
<evidence type="ECO:0000313" key="2">
    <source>
        <dbReference type="EMBL" id="KSU50069.1"/>
    </source>
</evidence>
<evidence type="ECO:0000313" key="5">
    <source>
        <dbReference type="Proteomes" id="UP000053797"/>
    </source>
</evidence>
<dbReference type="EMBL" id="LDQV01000014">
    <property type="protein sequence ID" value="KTR27511.1"/>
    <property type="molecule type" value="Genomic_DNA"/>
</dbReference>